<feature type="chain" id="PRO_5012147501" description="Lipoprotein" evidence="1">
    <location>
        <begin position="20"/>
        <end position="456"/>
    </location>
</feature>
<protein>
    <recommendedName>
        <fullName evidence="4">Lipoprotein</fullName>
    </recommendedName>
</protein>
<evidence type="ECO:0000313" key="2">
    <source>
        <dbReference type="EMBL" id="OUR98445.1"/>
    </source>
</evidence>
<evidence type="ECO:0000313" key="3">
    <source>
        <dbReference type="Proteomes" id="UP000196531"/>
    </source>
</evidence>
<comment type="caution">
    <text evidence="2">The sequence shown here is derived from an EMBL/GenBank/DDBJ whole genome shotgun (WGS) entry which is preliminary data.</text>
</comment>
<reference evidence="3" key="1">
    <citation type="journal article" date="2017" name="Proc. Natl. Acad. Sci. U.S.A.">
        <title>Simulation of Deepwater Horizon oil plume reveals substrate specialization within a complex community of hydrocarbon-degraders.</title>
        <authorList>
            <person name="Hu P."/>
            <person name="Dubinsky E.A."/>
            <person name="Probst A.J."/>
            <person name="Wang J."/>
            <person name="Sieber C.M.K."/>
            <person name="Tom L.M."/>
            <person name="Gardinali P."/>
            <person name="Banfield J.F."/>
            <person name="Atlas R.M."/>
            <person name="Andersen G.L."/>
        </authorList>
    </citation>
    <scope>NUCLEOTIDE SEQUENCE [LARGE SCALE GENOMIC DNA]</scope>
</reference>
<name>A0A1Y5FGL2_9BACT</name>
<proteinExistence type="predicted"/>
<dbReference type="EMBL" id="MAAO01000004">
    <property type="protein sequence ID" value="OUR98445.1"/>
    <property type="molecule type" value="Genomic_DNA"/>
</dbReference>
<dbReference type="PROSITE" id="PS51257">
    <property type="entry name" value="PROKAR_LIPOPROTEIN"/>
    <property type="match status" value="1"/>
</dbReference>
<dbReference type="Proteomes" id="UP000196531">
    <property type="component" value="Unassembled WGS sequence"/>
</dbReference>
<accession>A0A1Y5FGL2</accession>
<feature type="signal peptide" evidence="1">
    <location>
        <begin position="1"/>
        <end position="19"/>
    </location>
</feature>
<gene>
    <name evidence="2" type="ORF">A9Q84_03265</name>
</gene>
<sequence length="456" mass="52116">MIKPFLLLTLIVTVLVSCAGMEGMTTNVNIGTDAQKKAALKNKKSHDSNKTTVYIFISSEAFGTKHALNIFVDRIIVAKIKEDNFTRLELNPGKHEFHLSFNKKIMTSDHVHKNSKHPHLKDIHLSMSKIINVPRSSRGPMIIPIVYEQDSQYYFHWFRHNPRYGSNVVDKTLEKFDYIPPLVASPNDFYASRKDKDEWELYANTTSIPSLDNFVNNNRNSPFLNEAKTRRKKLLLIEKEVFKKVSSTNSLSSYSSYLEQFPQAHNRNDVYKLMTMKMKKKSQFKLYANKHDEIVDFYPDNIKMDFKLMAIGPSEMSVQKVLNYHKEGLGVGTLSAKIMATNAAYKDFSIKEIIYLKKRGLHEKLIEAMINTNTEHKKQMKLASQNKDMMLQIKELIKQSQVQVKSGSVSGEDKNMPVECLKLKAALSACKKTSGFLAMACKTTARSSFSCNINID</sequence>
<dbReference type="AlphaFoldDB" id="A0A1Y5FGL2"/>
<evidence type="ECO:0008006" key="4">
    <source>
        <dbReference type="Google" id="ProtNLM"/>
    </source>
</evidence>
<organism evidence="2 3">
    <name type="scientific">Halobacteriovorax marinus</name>
    <dbReference type="NCBI Taxonomy" id="97084"/>
    <lineage>
        <taxon>Bacteria</taxon>
        <taxon>Pseudomonadati</taxon>
        <taxon>Bdellovibrionota</taxon>
        <taxon>Bacteriovoracia</taxon>
        <taxon>Bacteriovoracales</taxon>
        <taxon>Halobacteriovoraceae</taxon>
        <taxon>Halobacteriovorax</taxon>
    </lineage>
</organism>
<evidence type="ECO:0000256" key="1">
    <source>
        <dbReference type="SAM" id="SignalP"/>
    </source>
</evidence>
<keyword evidence="1" id="KW-0732">Signal</keyword>